<dbReference type="AlphaFoldDB" id="J9F160"/>
<gene>
    <name evidence="3" type="ORF">WUBG_00853</name>
</gene>
<proteinExistence type="predicted"/>
<reference evidence="4" key="1">
    <citation type="submission" date="2012-08" db="EMBL/GenBank/DDBJ databases">
        <title>The Genome Sequence of Wuchereria bancrofti.</title>
        <authorList>
            <person name="Nutman T.B."/>
            <person name="Fink D.L."/>
            <person name="Russ C."/>
            <person name="Young S."/>
            <person name="Zeng Q."/>
            <person name="Koehrsen M."/>
            <person name="Alvarado L."/>
            <person name="Berlin A."/>
            <person name="Chapman S.B."/>
            <person name="Chen Z."/>
            <person name="Freedman E."/>
            <person name="Gellesch M."/>
            <person name="Goldberg J."/>
            <person name="Griggs A."/>
            <person name="Gujja S."/>
            <person name="Heilman E.R."/>
            <person name="Heiman D."/>
            <person name="Hepburn T."/>
            <person name="Howarth C."/>
            <person name="Jen D."/>
            <person name="Larson L."/>
            <person name="Lewis B."/>
            <person name="Mehta T."/>
            <person name="Park D."/>
            <person name="Pearson M."/>
            <person name="Roberts A."/>
            <person name="Saif S."/>
            <person name="Shea T."/>
            <person name="Shenoy N."/>
            <person name="Sisk P."/>
            <person name="Stolte C."/>
            <person name="Sykes S."/>
            <person name="Walk T."/>
            <person name="White J."/>
            <person name="Yandava C."/>
            <person name="Haas B."/>
            <person name="Henn M.R."/>
            <person name="Nusbaum C."/>
            <person name="Birren B."/>
        </authorList>
    </citation>
    <scope>NUCLEOTIDE SEQUENCE [LARGE SCALE GENOMIC DNA]</scope>
    <source>
        <strain evidence="4">NA</strain>
    </source>
</reference>
<evidence type="ECO:0000256" key="1">
    <source>
        <dbReference type="SAM" id="Coils"/>
    </source>
</evidence>
<comment type="caution">
    <text evidence="3">The sequence shown here is derived from an EMBL/GenBank/DDBJ whole genome shotgun (WGS) entry which is preliminary data.</text>
</comment>
<sequence length="719" mass="80222">MGDVRNTVMNRSSYTGSVRKDYAEEVAKRRAAIQQEIEARQKLARKLQDEKMARAVAQKEGRLLKQRKAQQREMLRAKAVLDRRTQILAEKEREKKEAILSKARVLASCLTPQHKSRPTYAFGSSTPRELEYLTHLTREQKVYDRKLMPSDRSLTAASGSSSHSTLTPTYDSRDYIGASMTGSLYIASSELKTNRKLISNCMTQSLMTVPKPIKTMKFGQKPVYRQSVIQRPITATKTTSSIMTEMPIKTEKLVQQHVPPLYVQKSRFVQSKPETKIDSLKTKPVPGRPHKSAELKTNNEAKAEAVMNKSPSDDMHKAIVIMENNDIESNGKCVMVEVSDEEERRKTASCASEVVEDGMLDGDADMKEKIILAVTLDCKTEATTANDAPLFDLSLENNGDSVNEAKTDTAVMMVNVIVDQETEMCEKQEKENDILKRAQIELQVSGINCGDPVTVYPNLSEAELVNDEQGEMENTVEVFVEKESLVTDESLLETGEESKQKKVVIQKLYEIVEDNEESGMSTTETSKFGKEEVESSAQNKSTVNADGIETVTEDLKLAKEKNSVEEKRRIQDELLEREQREREVRKAKLVSIMSRTRGGAPSVAVIPPVLHTDNSEIESLKHRTDISLSSECTPVKSVLSHTTASVLQKLATTNPKLLSVLQRNGSNRSLADELSAADRSLSVTLPGQPVDSIVSHEGSTTIRHLPFEPDINHRPVAMK</sequence>
<feature type="coiled-coil region" evidence="1">
    <location>
        <begin position="548"/>
        <end position="581"/>
    </location>
</feature>
<protein>
    <submittedName>
        <fullName evidence="3">Uncharacterized protein</fullName>
    </submittedName>
</protein>
<feature type="compositionally biased region" description="Polar residues" evidence="2">
    <location>
        <begin position="535"/>
        <end position="544"/>
    </location>
</feature>
<organism evidence="3 4">
    <name type="scientific">Wuchereria bancrofti</name>
    <dbReference type="NCBI Taxonomy" id="6293"/>
    <lineage>
        <taxon>Eukaryota</taxon>
        <taxon>Metazoa</taxon>
        <taxon>Ecdysozoa</taxon>
        <taxon>Nematoda</taxon>
        <taxon>Chromadorea</taxon>
        <taxon>Rhabditida</taxon>
        <taxon>Spirurina</taxon>
        <taxon>Spiruromorpha</taxon>
        <taxon>Filarioidea</taxon>
        <taxon>Onchocercidae</taxon>
        <taxon>Wuchereria</taxon>
    </lineage>
</organism>
<evidence type="ECO:0000256" key="2">
    <source>
        <dbReference type="SAM" id="MobiDB-lite"/>
    </source>
</evidence>
<accession>J9F160</accession>
<feature type="region of interest" description="Disordered" evidence="2">
    <location>
        <begin position="516"/>
        <end position="546"/>
    </location>
</feature>
<evidence type="ECO:0000313" key="4">
    <source>
        <dbReference type="Proteomes" id="UP000004810"/>
    </source>
</evidence>
<evidence type="ECO:0000313" key="3">
    <source>
        <dbReference type="EMBL" id="EJW88233.1"/>
    </source>
</evidence>
<dbReference type="EMBL" id="ADBV01000169">
    <property type="protein sequence ID" value="EJW88233.1"/>
    <property type="molecule type" value="Genomic_DNA"/>
</dbReference>
<name>J9F160_WUCBA</name>
<feature type="coiled-coil region" evidence="1">
    <location>
        <begin position="30"/>
        <end position="60"/>
    </location>
</feature>
<keyword evidence="1" id="KW-0175">Coiled coil</keyword>
<dbReference type="Proteomes" id="UP000004810">
    <property type="component" value="Unassembled WGS sequence"/>
</dbReference>